<keyword evidence="1" id="KW-1133">Transmembrane helix</keyword>
<dbReference type="Proteomes" id="UP001220256">
    <property type="component" value="Unassembled WGS sequence"/>
</dbReference>
<evidence type="ECO:0000256" key="1">
    <source>
        <dbReference type="SAM" id="Phobius"/>
    </source>
</evidence>
<keyword evidence="1" id="KW-0812">Transmembrane</keyword>
<dbReference type="EMBL" id="JAPVEB010000010">
    <property type="protein sequence ID" value="KAJ5256354.1"/>
    <property type="molecule type" value="Genomic_DNA"/>
</dbReference>
<reference evidence="2 3" key="1">
    <citation type="journal article" date="2023" name="IMA Fungus">
        <title>Comparative genomic study of the Penicillium genus elucidates a diverse pangenome and 15 lateral gene transfer events.</title>
        <authorList>
            <person name="Petersen C."/>
            <person name="Sorensen T."/>
            <person name="Nielsen M.R."/>
            <person name="Sondergaard T.E."/>
            <person name="Sorensen J.L."/>
            <person name="Fitzpatrick D.A."/>
            <person name="Frisvad J.C."/>
            <person name="Nielsen K.L."/>
        </authorList>
    </citation>
    <scope>NUCLEOTIDE SEQUENCE [LARGE SCALE GENOMIC DNA]</scope>
    <source>
        <strain evidence="2 3">IBT 3361</strain>
    </source>
</reference>
<accession>A0ABQ8W6P8</accession>
<name>A0ABQ8W6P8_PENCH</name>
<keyword evidence="1" id="KW-0472">Membrane</keyword>
<gene>
    <name evidence="2" type="ORF">N7505_011505</name>
</gene>
<evidence type="ECO:0000313" key="2">
    <source>
        <dbReference type="EMBL" id="KAJ5256354.1"/>
    </source>
</evidence>
<protein>
    <submittedName>
        <fullName evidence="2">YCII-related protein</fullName>
    </submittedName>
</protein>
<proteinExistence type="predicted"/>
<keyword evidence="3" id="KW-1185">Reference proteome</keyword>
<feature type="transmembrane region" description="Helical" evidence="1">
    <location>
        <begin position="46"/>
        <end position="65"/>
    </location>
</feature>
<comment type="caution">
    <text evidence="2">The sequence shown here is derived from an EMBL/GenBank/DDBJ whole genome shotgun (WGS) entry which is preliminary data.</text>
</comment>
<evidence type="ECO:0000313" key="3">
    <source>
        <dbReference type="Proteomes" id="UP001220256"/>
    </source>
</evidence>
<sequence>MSHPKLIAGGAIFEEQTEESEVALFKGSVVIYSGNVLKAAPSSRKMFTPLVFSLLLVRFVILVFYHAPDIWVVRAEAAGGAGATSMDTPSNERNLEIQARHQFRSASCAICHTESKEMQ</sequence>
<organism evidence="2 3">
    <name type="scientific">Penicillium chrysogenum</name>
    <name type="common">Penicillium notatum</name>
    <dbReference type="NCBI Taxonomy" id="5076"/>
    <lineage>
        <taxon>Eukaryota</taxon>
        <taxon>Fungi</taxon>
        <taxon>Dikarya</taxon>
        <taxon>Ascomycota</taxon>
        <taxon>Pezizomycotina</taxon>
        <taxon>Eurotiomycetes</taxon>
        <taxon>Eurotiomycetidae</taxon>
        <taxon>Eurotiales</taxon>
        <taxon>Aspergillaceae</taxon>
        <taxon>Penicillium</taxon>
        <taxon>Penicillium chrysogenum species complex</taxon>
    </lineage>
</organism>